<dbReference type="AlphaFoldDB" id="A0A9P4TUJ4"/>
<reference evidence="1" key="1">
    <citation type="journal article" date="2020" name="Stud. Mycol.">
        <title>101 Dothideomycetes genomes: a test case for predicting lifestyles and emergence of pathogens.</title>
        <authorList>
            <person name="Haridas S."/>
            <person name="Albert R."/>
            <person name="Binder M."/>
            <person name="Bloem J."/>
            <person name="Labutti K."/>
            <person name="Salamov A."/>
            <person name="Andreopoulos B."/>
            <person name="Baker S."/>
            <person name="Barry K."/>
            <person name="Bills G."/>
            <person name="Bluhm B."/>
            <person name="Cannon C."/>
            <person name="Castanera R."/>
            <person name="Culley D."/>
            <person name="Daum C."/>
            <person name="Ezra D."/>
            <person name="Gonzalez J."/>
            <person name="Henrissat B."/>
            <person name="Kuo A."/>
            <person name="Liang C."/>
            <person name="Lipzen A."/>
            <person name="Lutzoni F."/>
            <person name="Magnuson J."/>
            <person name="Mondo S."/>
            <person name="Nolan M."/>
            <person name="Ohm R."/>
            <person name="Pangilinan J."/>
            <person name="Park H.-J."/>
            <person name="Ramirez L."/>
            <person name="Alfaro M."/>
            <person name="Sun H."/>
            <person name="Tritt A."/>
            <person name="Yoshinaga Y."/>
            <person name="Zwiers L.-H."/>
            <person name="Turgeon B."/>
            <person name="Goodwin S."/>
            <person name="Spatafora J."/>
            <person name="Crous P."/>
            <person name="Grigoriev I."/>
        </authorList>
    </citation>
    <scope>NUCLEOTIDE SEQUENCE</scope>
    <source>
        <strain evidence="1">CBS 130266</strain>
    </source>
</reference>
<dbReference type="Proteomes" id="UP000800235">
    <property type="component" value="Unassembled WGS sequence"/>
</dbReference>
<accession>A0A9P4TUJ4</accession>
<evidence type="ECO:0000313" key="2">
    <source>
        <dbReference type="Proteomes" id="UP000800235"/>
    </source>
</evidence>
<gene>
    <name evidence="1" type="ORF">EJ08DRAFT_444539</name>
</gene>
<name>A0A9P4TUJ4_9PEZI</name>
<proteinExistence type="predicted"/>
<organism evidence="1 2">
    <name type="scientific">Tothia fuscella</name>
    <dbReference type="NCBI Taxonomy" id="1048955"/>
    <lineage>
        <taxon>Eukaryota</taxon>
        <taxon>Fungi</taxon>
        <taxon>Dikarya</taxon>
        <taxon>Ascomycota</taxon>
        <taxon>Pezizomycotina</taxon>
        <taxon>Dothideomycetes</taxon>
        <taxon>Pleosporomycetidae</taxon>
        <taxon>Venturiales</taxon>
        <taxon>Cylindrosympodiaceae</taxon>
        <taxon>Tothia</taxon>
    </lineage>
</organism>
<dbReference type="EMBL" id="MU007080">
    <property type="protein sequence ID" value="KAF2423570.1"/>
    <property type="molecule type" value="Genomic_DNA"/>
</dbReference>
<comment type="caution">
    <text evidence="1">The sequence shown here is derived from an EMBL/GenBank/DDBJ whole genome shotgun (WGS) entry which is preliminary data.</text>
</comment>
<sequence>MLCDGLKPTKSSNFEQEVDKGDQCSCLWQPEEVSSQCELCDYNTDEHVPTMIELKTHRRISCFRDRAIQHNHGEHLRYLQERIPDILELRQARAVFPVLKAMLQQREPNLLAQYDQAIEAAQSRKSSRFVDLPRELRDMIYLA</sequence>
<keyword evidence="2" id="KW-1185">Reference proteome</keyword>
<protein>
    <submittedName>
        <fullName evidence="1">Uncharacterized protein</fullName>
    </submittedName>
</protein>
<evidence type="ECO:0000313" key="1">
    <source>
        <dbReference type="EMBL" id="KAF2423570.1"/>
    </source>
</evidence>